<reference evidence="3" key="1">
    <citation type="journal article" date="2019" name="Int. J. Syst. Evol. Microbiol.">
        <title>The Global Catalogue of Microorganisms (GCM) 10K type strain sequencing project: providing services to taxonomists for standard genome sequencing and annotation.</title>
        <authorList>
            <consortium name="The Broad Institute Genomics Platform"/>
            <consortium name="The Broad Institute Genome Sequencing Center for Infectious Disease"/>
            <person name="Wu L."/>
            <person name="Ma J."/>
        </authorList>
    </citation>
    <scope>NUCLEOTIDE SEQUENCE [LARGE SCALE GENOMIC DNA]</scope>
    <source>
        <strain evidence="3">CGMCC 4.7330</strain>
    </source>
</reference>
<dbReference type="InterPro" id="IPR005149">
    <property type="entry name" value="Tscrpt_reg_PadR_N"/>
</dbReference>
<dbReference type="Proteomes" id="UP001595696">
    <property type="component" value="Unassembled WGS sequence"/>
</dbReference>
<organism evidence="2 3">
    <name type="scientific">Nocardia jiangsuensis</name>
    <dbReference type="NCBI Taxonomy" id="1691563"/>
    <lineage>
        <taxon>Bacteria</taxon>
        <taxon>Bacillati</taxon>
        <taxon>Actinomycetota</taxon>
        <taxon>Actinomycetes</taxon>
        <taxon>Mycobacteriales</taxon>
        <taxon>Nocardiaceae</taxon>
        <taxon>Nocardia</taxon>
    </lineage>
</organism>
<name>A0ABV8DLN5_9NOCA</name>
<feature type="domain" description="Transcription regulator PadR N-terminal" evidence="1">
    <location>
        <begin position="14"/>
        <end position="90"/>
    </location>
</feature>
<evidence type="ECO:0000259" key="1">
    <source>
        <dbReference type="Pfam" id="PF03551"/>
    </source>
</evidence>
<dbReference type="SUPFAM" id="SSF46785">
    <property type="entry name" value="Winged helix' DNA-binding domain"/>
    <property type="match status" value="1"/>
</dbReference>
<evidence type="ECO:0000313" key="3">
    <source>
        <dbReference type="Proteomes" id="UP001595696"/>
    </source>
</evidence>
<gene>
    <name evidence="2" type="ORF">ACFO0B_02845</name>
</gene>
<protein>
    <submittedName>
        <fullName evidence="2">PadR family transcriptional regulator</fullName>
    </submittedName>
</protein>
<evidence type="ECO:0000313" key="2">
    <source>
        <dbReference type="EMBL" id="MFC3960923.1"/>
    </source>
</evidence>
<keyword evidence="3" id="KW-1185">Reference proteome</keyword>
<dbReference type="EMBL" id="JBHSAX010000003">
    <property type="protein sequence ID" value="MFC3960923.1"/>
    <property type="molecule type" value="Genomic_DNA"/>
</dbReference>
<dbReference type="InterPro" id="IPR036390">
    <property type="entry name" value="WH_DNA-bd_sf"/>
</dbReference>
<sequence>MPPRAARTPLTLAVLSLLAECPRHPYEMQALIRQRHVGDVVRLRGGSLYDAIARLDGIGLIEAVGSDRNGARPERTVYAITAAGRVQLTEQLREYLAEQAEEFPVFPAGLAHALHLPAPEVVALLRRRAAALTARIADVDADLGVATAAAVPRAVLLEAEYAQAVRRAELAWLDGIVTELESGALAWPELEEE</sequence>
<dbReference type="Gene3D" id="1.10.10.10">
    <property type="entry name" value="Winged helix-like DNA-binding domain superfamily/Winged helix DNA-binding domain"/>
    <property type="match status" value="1"/>
</dbReference>
<dbReference type="PANTHER" id="PTHR43252">
    <property type="entry name" value="TRANSCRIPTIONAL REGULATOR YQJI"/>
    <property type="match status" value="1"/>
</dbReference>
<proteinExistence type="predicted"/>
<comment type="caution">
    <text evidence="2">The sequence shown here is derived from an EMBL/GenBank/DDBJ whole genome shotgun (WGS) entry which is preliminary data.</text>
</comment>
<dbReference type="RefSeq" id="WP_378610689.1">
    <property type="nucleotide sequence ID" value="NZ_JBHSAX010000003.1"/>
</dbReference>
<dbReference type="InterPro" id="IPR036388">
    <property type="entry name" value="WH-like_DNA-bd_sf"/>
</dbReference>
<dbReference type="Pfam" id="PF03551">
    <property type="entry name" value="PadR"/>
    <property type="match status" value="1"/>
</dbReference>
<dbReference type="PANTHER" id="PTHR43252:SF7">
    <property type="entry name" value="TRANSCRIPTIONAL REGULATOR YQJI"/>
    <property type="match status" value="1"/>
</dbReference>
<accession>A0ABV8DLN5</accession>